<feature type="coiled-coil region" evidence="2">
    <location>
        <begin position="336"/>
        <end position="556"/>
    </location>
</feature>
<feature type="coiled-coil region" evidence="2">
    <location>
        <begin position="77"/>
        <end position="286"/>
    </location>
</feature>
<evidence type="ECO:0000256" key="1">
    <source>
        <dbReference type="ARBA" id="ARBA00023054"/>
    </source>
</evidence>
<name>A0A3F2S527_9STRA</name>
<dbReference type="AlphaFoldDB" id="A0A3F2S527"/>
<dbReference type="Proteomes" id="UP000284657">
    <property type="component" value="Unassembled WGS sequence"/>
</dbReference>
<evidence type="ECO:0000256" key="2">
    <source>
        <dbReference type="SAM" id="Coils"/>
    </source>
</evidence>
<feature type="coiled-coil region" evidence="2">
    <location>
        <begin position="596"/>
        <end position="685"/>
    </location>
</feature>
<evidence type="ECO:0000259" key="3">
    <source>
        <dbReference type="Pfam" id="PF21771"/>
    </source>
</evidence>
<protein>
    <recommendedName>
        <fullName evidence="3">Cilia- and flagella-associated protein 58 central coiled coil domain-containing protein</fullName>
    </recommendedName>
</protein>
<organism evidence="5 6">
    <name type="scientific">Phytophthora kernoviae</name>
    <dbReference type="NCBI Taxonomy" id="325452"/>
    <lineage>
        <taxon>Eukaryota</taxon>
        <taxon>Sar</taxon>
        <taxon>Stramenopiles</taxon>
        <taxon>Oomycota</taxon>
        <taxon>Peronosporomycetes</taxon>
        <taxon>Peronosporales</taxon>
        <taxon>Peronosporaceae</taxon>
        <taxon>Phytophthora</taxon>
    </lineage>
</organism>
<evidence type="ECO:0000313" key="7">
    <source>
        <dbReference type="Proteomes" id="UP000284657"/>
    </source>
</evidence>
<dbReference type="EMBL" id="MBAD02000764">
    <property type="protein sequence ID" value="RLN63144.1"/>
    <property type="molecule type" value="Genomic_DNA"/>
</dbReference>
<dbReference type="PANTHER" id="PTHR32083:SF0">
    <property type="entry name" value="CILIA AND FLAGELLA-ASSOCIATED PROTEIN 58"/>
    <property type="match status" value="1"/>
</dbReference>
<feature type="coiled-coil region" evidence="2">
    <location>
        <begin position="759"/>
        <end position="807"/>
    </location>
</feature>
<dbReference type="GO" id="GO:0005856">
    <property type="term" value="C:cytoskeleton"/>
    <property type="evidence" value="ECO:0007669"/>
    <property type="project" value="TreeGrafter"/>
</dbReference>
<dbReference type="OrthoDB" id="264785at2759"/>
<sequence length="835" mass="98057">MDRGVTPQSAGADGGLLGETETAAAVVAEMESVLAQTPESVSLYKTELEKLLMAYVKSQESEQRLLQRTKEILTEIHSSHEAMLRDQEEESEALAQKKKTKLELDAVLHQIASTRQLELEKQLKVNALRNKLELLQEELSKIAMPLGNGDIILNEKQEQQISSLKNKRAEYARDIEAKTISLQDLRQETANLFVLVQEEETKNARLEETQANVVLQIQEKQSLTEKEVRRKTRLEKELKMLKQTHERSQIDNTALEGLKKENEENLRKKELTMRESKQKMEKYLKQYDGLFRTTHSLTEAMQLQWQKNVELHKENVHVEHELDGKEQQIQTITRDALKIEKLMEIAREQLQDIEEKRSDCEVEKEKAKLELENLVNVSLEAEKKQSELLAKKLEEMLREREVLNKMLVKANDRTQTTFDLMKIKENTMKNLQNEINGLKSHVKKQRAQIQQLVGEREKYEKEAANATQKFMTSLEEAKLQDLQVVSLQQKIVESESRLKQQQNLYEAIEQLKEEITSKDHALVKEHFDHHKVDKEKEILKNELLRIKKQIQSSEQIILNQELEVTKLAKIIQEADEQKQRQIKEYGCVVHDRDTLRQQLIQRNEELSVLYEKIKIQKSTLAKGHVQYQDKQKEVSKLQSRIHALTFERDSSKNQLSHEDSLKQELIRLEKELLQEKTKIRALSEELDHPLNVHRWRKLEGSDPKRFEMIRKLQALQKKLIRKYEETTIKDLLILEKEKLYVELKTILARQPGEEVAEQLVVYKETLKGKQNQMKQMEEELQMYKMQVNEYRRDLEQLEKEKQQIQQTWIGRQLKAYSNQFSNSYADPASFGHPES</sequence>
<evidence type="ECO:0000313" key="5">
    <source>
        <dbReference type="EMBL" id="RLN69632.1"/>
    </source>
</evidence>
<dbReference type="Proteomes" id="UP000277300">
    <property type="component" value="Unassembled WGS sequence"/>
</dbReference>
<feature type="domain" description="Cilia- and flagella-associated protein 58 central coiled coil" evidence="3">
    <location>
        <begin position="508"/>
        <end position="647"/>
    </location>
</feature>
<gene>
    <name evidence="4" type="ORF">BBJ29_001260</name>
    <name evidence="5" type="ORF">BBP00_00000237</name>
</gene>
<dbReference type="EMBL" id="MBDO02000003">
    <property type="protein sequence ID" value="RLN69632.1"/>
    <property type="molecule type" value="Genomic_DNA"/>
</dbReference>
<comment type="caution">
    <text evidence="5">The sequence shown here is derived from an EMBL/GenBank/DDBJ whole genome shotgun (WGS) entry which is preliminary data.</text>
</comment>
<reference evidence="6 7" key="1">
    <citation type="submission" date="2018-07" db="EMBL/GenBank/DDBJ databases">
        <title>Genome sequencing of oomycete isolates from Chile give support for New Zealand origin for Phytophthora kernoviae and make available the first Nothophytophthora sp. genome.</title>
        <authorList>
            <person name="Studholme D.J."/>
            <person name="Sanfuentes E."/>
            <person name="Panda P."/>
            <person name="Hill R."/>
            <person name="Sambles C."/>
            <person name="Grant M."/>
            <person name="Williams N.M."/>
            <person name="Mcdougal R.L."/>
        </authorList>
    </citation>
    <scope>NUCLEOTIDE SEQUENCE [LARGE SCALE GENOMIC DNA]</scope>
    <source>
        <strain evidence="5">Chile6</strain>
        <strain evidence="4">Chile7</strain>
    </source>
</reference>
<dbReference type="Pfam" id="PF21771">
    <property type="entry name" value="CFAP58_CC"/>
    <property type="match status" value="1"/>
</dbReference>
<evidence type="ECO:0000313" key="6">
    <source>
        <dbReference type="Proteomes" id="UP000277300"/>
    </source>
</evidence>
<proteinExistence type="predicted"/>
<dbReference type="InterPro" id="IPR049270">
    <property type="entry name" value="CFAP58_CC"/>
</dbReference>
<keyword evidence="1 2" id="KW-0175">Coiled coil</keyword>
<evidence type="ECO:0000313" key="4">
    <source>
        <dbReference type="EMBL" id="RLN63144.1"/>
    </source>
</evidence>
<dbReference type="PANTHER" id="PTHR32083">
    <property type="entry name" value="CILIA AND FLAGELLA-ASSOCIATED PROTEIN 58-RELATED"/>
    <property type="match status" value="1"/>
</dbReference>
<accession>A0A3F2S527</accession>